<feature type="non-terminal residue" evidence="5">
    <location>
        <position position="724"/>
    </location>
</feature>
<dbReference type="InterPro" id="IPR020806">
    <property type="entry name" value="PKS_PP-bd"/>
</dbReference>
<dbReference type="PRINTS" id="PR00154">
    <property type="entry name" value="AMPBINDING"/>
</dbReference>
<keyword evidence="6" id="KW-1185">Reference proteome</keyword>
<dbReference type="InterPro" id="IPR020459">
    <property type="entry name" value="AMP-binding"/>
</dbReference>
<comment type="cofactor">
    <cofactor evidence="1">
        <name>pantetheine 4'-phosphate</name>
        <dbReference type="ChEBI" id="CHEBI:47942"/>
    </cofactor>
</comment>
<dbReference type="Gene3D" id="3.30.559.10">
    <property type="entry name" value="Chloramphenicol acetyltransferase-like domain"/>
    <property type="match status" value="1"/>
</dbReference>
<comment type="caution">
    <text evidence="5">The sequence shown here is derived from an EMBL/GenBank/DDBJ whole genome shotgun (WGS) entry which is preliminary data.</text>
</comment>
<organism evidence="5 6">
    <name type="scientific">Actinomadura rugatobispora</name>
    <dbReference type="NCBI Taxonomy" id="1994"/>
    <lineage>
        <taxon>Bacteria</taxon>
        <taxon>Bacillati</taxon>
        <taxon>Actinomycetota</taxon>
        <taxon>Actinomycetes</taxon>
        <taxon>Streptosporangiales</taxon>
        <taxon>Thermomonosporaceae</taxon>
        <taxon>Actinomadura</taxon>
    </lineage>
</organism>
<dbReference type="SUPFAM" id="SSF52777">
    <property type="entry name" value="CoA-dependent acyltransferases"/>
    <property type="match status" value="1"/>
</dbReference>
<keyword evidence="3" id="KW-0597">Phosphoprotein</keyword>
<dbReference type="PANTHER" id="PTHR45527:SF1">
    <property type="entry name" value="FATTY ACID SYNTHASE"/>
    <property type="match status" value="1"/>
</dbReference>
<dbReference type="EMBL" id="JBHSON010000215">
    <property type="protein sequence ID" value="MFC5754948.1"/>
    <property type="molecule type" value="Genomic_DNA"/>
</dbReference>
<dbReference type="InterPro" id="IPR029058">
    <property type="entry name" value="AB_hydrolase_fold"/>
</dbReference>
<name>A0ABW1AK64_9ACTN</name>
<dbReference type="InterPro" id="IPR000873">
    <property type="entry name" value="AMP-dep_synth/lig_dom"/>
</dbReference>
<dbReference type="InterPro" id="IPR010071">
    <property type="entry name" value="AA_adenyl_dom"/>
</dbReference>
<keyword evidence="2" id="KW-0596">Phosphopantetheine</keyword>
<dbReference type="InterPro" id="IPR009081">
    <property type="entry name" value="PP-bd_ACP"/>
</dbReference>
<gene>
    <name evidence="5" type="ORF">ACFPZN_55865</name>
</gene>
<dbReference type="PROSITE" id="PS00455">
    <property type="entry name" value="AMP_BINDING"/>
    <property type="match status" value="1"/>
</dbReference>
<dbReference type="SMART" id="SM00823">
    <property type="entry name" value="PKS_PP"/>
    <property type="match status" value="1"/>
</dbReference>
<dbReference type="NCBIfam" id="TIGR01733">
    <property type="entry name" value="AA-adenyl-dom"/>
    <property type="match status" value="1"/>
</dbReference>
<dbReference type="Gene3D" id="2.30.38.10">
    <property type="entry name" value="Luciferase, Domain 3"/>
    <property type="match status" value="1"/>
</dbReference>
<dbReference type="Pfam" id="PF13193">
    <property type="entry name" value="AMP-binding_C"/>
    <property type="match status" value="1"/>
</dbReference>
<feature type="domain" description="Carrier" evidence="4">
    <location>
        <begin position="652"/>
        <end position="724"/>
    </location>
</feature>
<evidence type="ECO:0000313" key="6">
    <source>
        <dbReference type="Proteomes" id="UP001596074"/>
    </source>
</evidence>
<dbReference type="CDD" id="cd17652">
    <property type="entry name" value="A_NRPS_CmdD_like"/>
    <property type="match status" value="1"/>
</dbReference>
<accession>A0ABW1AK64</accession>
<dbReference type="Gene3D" id="3.30.300.30">
    <property type="match status" value="1"/>
</dbReference>
<dbReference type="InterPro" id="IPR045851">
    <property type="entry name" value="AMP-bd_C_sf"/>
</dbReference>
<evidence type="ECO:0000256" key="2">
    <source>
        <dbReference type="ARBA" id="ARBA00022450"/>
    </source>
</evidence>
<evidence type="ECO:0000259" key="4">
    <source>
        <dbReference type="PROSITE" id="PS50075"/>
    </source>
</evidence>
<proteinExistence type="predicted"/>
<dbReference type="InterPro" id="IPR020845">
    <property type="entry name" value="AMP-binding_CS"/>
</dbReference>
<dbReference type="Pfam" id="PF00501">
    <property type="entry name" value="AMP-binding"/>
    <property type="match status" value="1"/>
</dbReference>
<dbReference type="SUPFAM" id="SSF47336">
    <property type="entry name" value="ACP-like"/>
    <property type="match status" value="1"/>
</dbReference>
<reference evidence="6" key="1">
    <citation type="journal article" date="2019" name="Int. J. Syst. Evol. Microbiol.">
        <title>The Global Catalogue of Microorganisms (GCM) 10K type strain sequencing project: providing services to taxonomists for standard genome sequencing and annotation.</title>
        <authorList>
            <consortium name="The Broad Institute Genomics Platform"/>
            <consortium name="The Broad Institute Genome Sequencing Center for Infectious Disease"/>
            <person name="Wu L."/>
            <person name="Ma J."/>
        </authorList>
    </citation>
    <scope>NUCLEOTIDE SEQUENCE [LARGE SCALE GENOMIC DNA]</scope>
    <source>
        <strain evidence="6">KCTC 42087</strain>
    </source>
</reference>
<dbReference type="InterPro" id="IPR025110">
    <property type="entry name" value="AMP-bd_C"/>
</dbReference>
<dbReference type="InterPro" id="IPR036736">
    <property type="entry name" value="ACP-like_sf"/>
</dbReference>
<dbReference type="PANTHER" id="PTHR45527">
    <property type="entry name" value="NONRIBOSOMAL PEPTIDE SYNTHETASE"/>
    <property type="match status" value="1"/>
</dbReference>
<dbReference type="SUPFAM" id="SSF56801">
    <property type="entry name" value="Acetyl-CoA synthetase-like"/>
    <property type="match status" value="1"/>
</dbReference>
<dbReference type="InterPro" id="IPR023213">
    <property type="entry name" value="CAT-like_dom_sf"/>
</dbReference>
<dbReference type="Pfam" id="PF00550">
    <property type="entry name" value="PP-binding"/>
    <property type="match status" value="1"/>
</dbReference>
<evidence type="ECO:0000256" key="1">
    <source>
        <dbReference type="ARBA" id="ARBA00001957"/>
    </source>
</evidence>
<dbReference type="InterPro" id="IPR001242">
    <property type="entry name" value="Condensation_dom"/>
</dbReference>
<dbReference type="Gene3D" id="3.40.50.1820">
    <property type="entry name" value="alpha/beta hydrolase"/>
    <property type="match status" value="1"/>
</dbReference>
<dbReference type="Gene3D" id="3.30.559.30">
    <property type="entry name" value="Nonribosomal peptide synthetase, condensation domain"/>
    <property type="match status" value="1"/>
</dbReference>
<sequence length="724" mass="77462">MREADLAAFAHQDLPFERLVEDLNPARSLARHPLFQVTLTLQNLAQNQSSPWELPGLRVRGLESNEMVSARFDLSITFAEARDEYGVPAGMDGDIQYAVDLFDEATAQALAERLVRVLEQVAADPRVRVGDLEVLAADERYRVLEGWNDTSRSVRRGTLAELFEAQVARCPDAVAVVFGAEELTYAEVDTRANGVAHELIARGVGPEDVVGVLVDRSEDLPVVVLGVAKAGAAYMPIDPEYPPERIGFMLGDARPAVVVCTSATAHLVSDRERLVWDDPATASALAAAPSDAPRRASLRPDHPAYIIYTSGSTGRPKGVVVTHAGVGSLADWQVERFGVGEGSRVLQFAALGFDAAFWELCMALLTGSALVLADPDRMQSDLEGLVGEAGVTHVTLPPSMLATVGELPVSLGTIVVAGEACPSGLVERWSVGRRMFNAYGPSESTVCATMSPPLDGDGVVSIGGPIWNTQVFVLDDLLRPVPPGVVGELYIAGPALARGYVGWAGLTAERFVACPFTGGGERMYRTGDRVRWTPAGELVFAGRADEQVKIRGFRVELGEIEAVLAGHPTVGQVAVVAREDRPEVKRLVAYVVPADGRCDEGALRDFAAERLPDYMIPAAVVVLDELPVTVNGKLDREALPAPDFAGPVMSRGPATPTEEVLCGLFAEVLGLETVGVQDSFFERGGDSLLAIRLIVRIRAVLDVEIGIRELFGAPTVAELARILD</sequence>
<protein>
    <submittedName>
        <fullName evidence="5">Amino acid adenylation domain-containing protein</fullName>
    </submittedName>
</protein>
<dbReference type="RefSeq" id="WP_378293532.1">
    <property type="nucleotide sequence ID" value="NZ_JBHSON010000215.1"/>
</dbReference>
<evidence type="ECO:0000256" key="3">
    <source>
        <dbReference type="ARBA" id="ARBA00022553"/>
    </source>
</evidence>
<dbReference type="Gene3D" id="3.40.50.980">
    <property type="match status" value="2"/>
</dbReference>
<dbReference type="Proteomes" id="UP001596074">
    <property type="component" value="Unassembled WGS sequence"/>
</dbReference>
<dbReference type="Pfam" id="PF00668">
    <property type="entry name" value="Condensation"/>
    <property type="match status" value="1"/>
</dbReference>
<dbReference type="PROSITE" id="PS50075">
    <property type="entry name" value="CARRIER"/>
    <property type="match status" value="1"/>
</dbReference>
<evidence type="ECO:0000313" key="5">
    <source>
        <dbReference type="EMBL" id="MFC5754948.1"/>
    </source>
</evidence>